<evidence type="ECO:0000313" key="2">
    <source>
        <dbReference type="Proteomes" id="UP001166251"/>
    </source>
</evidence>
<gene>
    <name evidence="1" type="ORF">K0504_02930</name>
</gene>
<evidence type="ECO:0000313" key="1">
    <source>
        <dbReference type="EMBL" id="MBW8189976.1"/>
    </source>
</evidence>
<accession>A0ABS7ECF5</accession>
<comment type="caution">
    <text evidence="1">The sequence shown here is derived from an EMBL/GenBank/DDBJ whole genome shotgun (WGS) entry which is preliminary data.</text>
</comment>
<dbReference type="Proteomes" id="UP001166251">
    <property type="component" value="Unassembled WGS sequence"/>
</dbReference>
<organism evidence="1 2">
    <name type="scientific">Neiella holothuriorum</name>
    <dbReference type="NCBI Taxonomy" id="2870530"/>
    <lineage>
        <taxon>Bacteria</taxon>
        <taxon>Pseudomonadati</taxon>
        <taxon>Pseudomonadota</taxon>
        <taxon>Gammaproteobacteria</taxon>
        <taxon>Alteromonadales</taxon>
        <taxon>Echinimonadaceae</taxon>
        <taxon>Neiella</taxon>
    </lineage>
</organism>
<reference evidence="1" key="1">
    <citation type="submission" date="2021-07" db="EMBL/GenBank/DDBJ databases">
        <title>Neiella marina sp. nov., isolated from the intestinal content of sea cucumber Apostichopus japonicus.</title>
        <authorList>
            <person name="Bai X."/>
        </authorList>
    </citation>
    <scope>NUCLEOTIDE SEQUENCE</scope>
    <source>
        <strain evidence="1">126</strain>
    </source>
</reference>
<dbReference type="RefSeq" id="WP_220102654.1">
    <property type="nucleotide sequence ID" value="NZ_JAHZSS010000002.1"/>
</dbReference>
<keyword evidence="2" id="KW-1185">Reference proteome</keyword>
<name>A0ABS7ECF5_9GAMM</name>
<protein>
    <submittedName>
        <fullName evidence="1">Uncharacterized protein</fullName>
    </submittedName>
</protein>
<proteinExistence type="predicted"/>
<dbReference type="EMBL" id="JAHZSS010000002">
    <property type="protein sequence ID" value="MBW8189976.1"/>
    <property type="molecule type" value="Genomic_DNA"/>
</dbReference>
<sequence>MTTSEAFVLLRANPHYETISDTVLHGLLACVEDNGDAVFSDVQLNGIKRHLKEYLQYYAA</sequence>